<evidence type="ECO:0000313" key="10">
    <source>
        <dbReference type="EMBL" id="TNY23478.1"/>
    </source>
</evidence>
<protein>
    <recommendedName>
        <fullName evidence="4">Nucleolar protein 12</fullName>
    </recommendedName>
</protein>
<feature type="region of interest" description="Disordered" evidence="8">
    <location>
        <begin position="564"/>
        <end position="583"/>
    </location>
</feature>
<feature type="compositionally biased region" description="Acidic residues" evidence="8">
    <location>
        <begin position="148"/>
        <end position="178"/>
    </location>
</feature>
<dbReference type="SUPFAM" id="SSF54928">
    <property type="entry name" value="RNA-binding domain, RBD"/>
    <property type="match status" value="1"/>
</dbReference>
<dbReference type="EMBL" id="SOZI01000011">
    <property type="protein sequence ID" value="TNY23478.1"/>
    <property type="molecule type" value="Genomic_DNA"/>
</dbReference>
<keyword evidence="6" id="KW-0539">Nucleus</keyword>
<feature type="compositionally biased region" description="Basic and acidic residues" evidence="8">
    <location>
        <begin position="309"/>
        <end position="331"/>
    </location>
</feature>
<keyword evidence="11" id="KW-1185">Reference proteome</keyword>
<dbReference type="SMART" id="SM00360">
    <property type="entry name" value="RRM"/>
    <property type="match status" value="1"/>
</dbReference>
<evidence type="ECO:0000256" key="6">
    <source>
        <dbReference type="ARBA" id="ARBA00023242"/>
    </source>
</evidence>
<feature type="compositionally biased region" description="Low complexity" evidence="8">
    <location>
        <begin position="116"/>
        <end position="139"/>
    </location>
</feature>
<dbReference type="PANTHER" id="PTHR23236">
    <property type="entry name" value="EUKARYOTIC TRANSLATION INITIATION FACTOR 4B/4H"/>
    <property type="match status" value="1"/>
</dbReference>
<dbReference type="InterPro" id="IPR000504">
    <property type="entry name" value="RRM_dom"/>
</dbReference>
<feature type="compositionally biased region" description="Basic residues" evidence="8">
    <location>
        <begin position="684"/>
        <end position="693"/>
    </location>
</feature>
<feature type="region of interest" description="Disordered" evidence="8">
    <location>
        <begin position="1"/>
        <end position="32"/>
    </location>
</feature>
<evidence type="ECO:0000256" key="1">
    <source>
        <dbReference type="ARBA" id="ARBA00002475"/>
    </source>
</evidence>
<dbReference type="GO" id="GO:0019843">
    <property type="term" value="F:rRNA binding"/>
    <property type="evidence" value="ECO:0007669"/>
    <property type="project" value="TreeGrafter"/>
</dbReference>
<dbReference type="Proteomes" id="UP000311382">
    <property type="component" value="Unassembled WGS sequence"/>
</dbReference>
<sequence>MGKSKSKSTAKDTQATAGAAPPPAPPAAAGLSSFLLGQANSKDSALDDVFATSKGPSLAFEPKKEQPRAPASAPPQDAEVSLANDADLSELESGAELSDLEVNDDEDEDDEDAVEEAYAAKLAAAALKKRQQAAATAQQSKKRKAETEAADDEVSDEDEGDESPVEVDSDEDDEDDAPVDINDLVSGALMGVQAGDKKGKKADKGGKKSAKLLQREQETPEARDARTIFLGNVPAECSTSRSLKKALVRHVLQNPALSLPSGCPPLKLDAIRFRSLAFASKVFGRKVHAGATGDDGEEAGGRGRKRAREWRENENSDVRGIKGGYRDREKPAAPTTGSNSQPLTDGQKRRVALIRGELNEGKKACNAYLVINALPEGIDPVAVIKALVAANDNSVFEGFTLHADAVRPRSAAALLAAAQMAAKPNMDLTDVPRNQDAHTVSALEARRTLFVGGLDFAENEESVRAATEAVLVRERGEPSEGRYVENVRIVRDPSTGLGKGFCYVLLKDESCVDELLALPPGKNLKISKRKVRLERCKTTAAAARAKASARTVAALPGRAGAAAAAASSSSGKKGAAGGADGRPKAVRLAAPRDPTLAKHRGGGASANPRAKQHQEKLAEALAALPTDERKKIKSMDAERIARRAAKKEQKRLAERYERKQANAAKKGGGGAAEAILGREPRALERKRKEKKRISKESKSSLKKKGPRT</sequence>
<feature type="region of interest" description="Disordered" evidence="8">
    <location>
        <begin position="55"/>
        <end position="223"/>
    </location>
</feature>
<comment type="function">
    <text evidence="1">Involved in pre-25S rRNA processing.</text>
</comment>
<dbReference type="GO" id="GO:0000463">
    <property type="term" value="P:maturation of LSU-rRNA from tricistronic rRNA transcript (SSU-rRNA, 5.8S rRNA, LSU-rRNA)"/>
    <property type="evidence" value="ECO:0007669"/>
    <property type="project" value="TreeGrafter"/>
</dbReference>
<feature type="domain" description="RRM" evidence="9">
    <location>
        <begin position="447"/>
        <end position="538"/>
    </location>
</feature>
<evidence type="ECO:0000256" key="7">
    <source>
        <dbReference type="PROSITE-ProRule" id="PRU00176"/>
    </source>
</evidence>
<gene>
    <name evidence="10" type="ORF">DMC30DRAFT_372735</name>
</gene>
<dbReference type="STRING" id="5288.A0A5C5G323"/>
<name>A0A5C5G323_9BASI</name>
<feature type="compositionally biased region" description="Low complexity" evidence="8">
    <location>
        <begin position="564"/>
        <end position="573"/>
    </location>
</feature>
<feature type="region of interest" description="Disordered" evidence="8">
    <location>
        <begin position="590"/>
        <end position="615"/>
    </location>
</feature>
<feature type="region of interest" description="Disordered" evidence="8">
    <location>
        <begin position="289"/>
        <end position="348"/>
    </location>
</feature>
<dbReference type="GO" id="GO:0005730">
    <property type="term" value="C:nucleolus"/>
    <property type="evidence" value="ECO:0007669"/>
    <property type="project" value="UniProtKB-SubCell"/>
</dbReference>
<dbReference type="InterPro" id="IPR012677">
    <property type="entry name" value="Nucleotide-bd_a/b_plait_sf"/>
</dbReference>
<reference evidence="10 11" key="1">
    <citation type="submission" date="2019-03" db="EMBL/GenBank/DDBJ databases">
        <title>Rhodosporidium diobovatum UCD-FST 08-225 genome sequencing, assembly, and annotation.</title>
        <authorList>
            <person name="Fakankun I.U."/>
            <person name="Fristensky B."/>
            <person name="Levin D.B."/>
        </authorList>
    </citation>
    <scope>NUCLEOTIDE SEQUENCE [LARGE SCALE GENOMIC DNA]</scope>
    <source>
        <strain evidence="10 11">UCD-FST 08-225</strain>
    </source>
</reference>
<evidence type="ECO:0000256" key="2">
    <source>
        <dbReference type="ARBA" id="ARBA00004604"/>
    </source>
</evidence>
<evidence type="ECO:0000256" key="4">
    <source>
        <dbReference type="ARBA" id="ARBA00015520"/>
    </source>
</evidence>
<dbReference type="PANTHER" id="PTHR23236:SF25">
    <property type="entry name" value="RNA-BINDING PROTEIN 34"/>
    <property type="match status" value="1"/>
</dbReference>
<comment type="subcellular location">
    <subcellularLocation>
        <location evidence="2">Nucleus</location>
        <location evidence="2">Nucleolus</location>
    </subcellularLocation>
</comment>
<feature type="region of interest" description="Disordered" evidence="8">
    <location>
        <begin position="642"/>
        <end position="708"/>
    </location>
</feature>
<feature type="compositionally biased region" description="Acidic residues" evidence="8">
    <location>
        <begin position="98"/>
        <end position="115"/>
    </location>
</feature>
<feature type="compositionally biased region" description="Basic and acidic residues" evidence="8">
    <location>
        <begin position="213"/>
        <end position="223"/>
    </location>
</feature>
<evidence type="ECO:0000259" key="9">
    <source>
        <dbReference type="PROSITE" id="PS50102"/>
    </source>
</evidence>
<dbReference type="InterPro" id="IPR035979">
    <property type="entry name" value="RBD_domain_sf"/>
</dbReference>
<dbReference type="Gene3D" id="3.30.70.330">
    <property type="match status" value="1"/>
</dbReference>
<dbReference type="AlphaFoldDB" id="A0A5C5G323"/>
<keyword evidence="5 7" id="KW-0694">RNA-binding</keyword>
<proteinExistence type="inferred from homology"/>
<dbReference type="OrthoDB" id="442677at2759"/>
<dbReference type="PROSITE" id="PS50102">
    <property type="entry name" value="RRM"/>
    <property type="match status" value="1"/>
</dbReference>
<evidence type="ECO:0000313" key="11">
    <source>
        <dbReference type="Proteomes" id="UP000311382"/>
    </source>
</evidence>
<organism evidence="10 11">
    <name type="scientific">Rhodotorula diobovata</name>
    <dbReference type="NCBI Taxonomy" id="5288"/>
    <lineage>
        <taxon>Eukaryota</taxon>
        <taxon>Fungi</taxon>
        <taxon>Dikarya</taxon>
        <taxon>Basidiomycota</taxon>
        <taxon>Pucciniomycotina</taxon>
        <taxon>Microbotryomycetes</taxon>
        <taxon>Sporidiobolales</taxon>
        <taxon>Sporidiobolaceae</taxon>
        <taxon>Rhodotorula</taxon>
    </lineage>
</organism>
<evidence type="ECO:0000256" key="5">
    <source>
        <dbReference type="ARBA" id="ARBA00022884"/>
    </source>
</evidence>
<comment type="caution">
    <text evidence="10">The sequence shown here is derived from an EMBL/GenBank/DDBJ whole genome shotgun (WGS) entry which is preliminary data.</text>
</comment>
<feature type="compositionally biased region" description="Basic and acidic residues" evidence="8">
    <location>
        <begin position="642"/>
        <end position="660"/>
    </location>
</feature>
<feature type="compositionally biased region" description="Polar residues" evidence="8">
    <location>
        <begin position="335"/>
        <end position="344"/>
    </location>
</feature>
<evidence type="ECO:0000256" key="8">
    <source>
        <dbReference type="SAM" id="MobiDB-lite"/>
    </source>
</evidence>
<accession>A0A5C5G323</accession>
<evidence type="ECO:0000256" key="3">
    <source>
        <dbReference type="ARBA" id="ARBA00007077"/>
    </source>
</evidence>
<comment type="similarity">
    <text evidence="3">Belongs to the RRM RBM34 family.</text>
</comment>